<evidence type="ECO:0000313" key="7">
    <source>
        <dbReference type="Proteomes" id="UP000024635"/>
    </source>
</evidence>
<feature type="transmembrane region" description="Helical" evidence="3">
    <location>
        <begin position="36"/>
        <end position="58"/>
    </location>
</feature>
<keyword evidence="3" id="KW-0472">Membrane</keyword>
<dbReference type="InterPro" id="IPR006921">
    <property type="entry name" value="Interferon-rel_develop_reg_C"/>
</dbReference>
<dbReference type="STRING" id="53326.A0A016UWB5"/>
<dbReference type="InterPro" id="IPR007701">
    <property type="entry name" value="Interferon-rel_develop_reg_N"/>
</dbReference>
<comment type="caution">
    <text evidence="6">The sequence shown here is derived from an EMBL/GenBank/DDBJ whole genome shotgun (WGS) entry which is preliminary data.</text>
</comment>
<name>A0A016UWB5_9BILA</name>
<sequence>MLYTTTSYLVAHSNKQKARGQVSGRVCSAVHCSCPFLVLIVVFCSCFSMLIFVSAWFAHIMGKGRNKNKDKDSYSGPARKGRAPEDSDSDDSVATHFTVDEDMRSVQGDEGEDIDSPNLMDNLAENIENASHKNISIRMAALRNLQVAFCSQYIPEFVIKWRLTLIELISKNLRKTDEEIAISAVLLALASLQIGEEMGADIEECLSTLRTLVTDPSKSEQLRSLCALSIAVTTHVASINDESVAASIKSLRSVWATVKLTAHSARLYSTSLQSWSLLLQDADGATVNSAFGEFSKLASFLEADQLDIRIATGEALAFLYELGSQSRPGFRLPNHQQIVELLDSLCSDSSKGKAKRDKRAQRLTFRQVYSSIVEKDTPSLTVKFNREALVLDSCASKLLYDVCCELLHGGIVRQLQRNELVRELFDMGPVVEVDQHEKVNKFARMAALDAASKHRNQVRGKQRDKRNVVL</sequence>
<keyword evidence="7" id="KW-1185">Reference proteome</keyword>
<dbReference type="OrthoDB" id="686784at2759"/>
<dbReference type="InterPro" id="IPR039777">
    <property type="entry name" value="IFRD"/>
</dbReference>
<keyword evidence="3" id="KW-1133">Transmembrane helix</keyword>
<reference evidence="7" key="1">
    <citation type="journal article" date="2015" name="Nat. Genet.">
        <title>The genome and transcriptome of the zoonotic hookworm Ancylostoma ceylanicum identify infection-specific gene families.</title>
        <authorList>
            <person name="Schwarz E.M."/>
            <person name="Hu Y."/>
            <person name="Antoshechkin I."/>
            <person name="Miller M.M."/>
            <person name="Sternberg P.W."/>
            <person name="Aroian R.V."/>
        </authorList>
    </citation>
    <scope>NUCLEOTIDE SEQUENCE</scope>
    <source>
        <strain evidence="7">HY135</strain>
    </source>
</reference>
<dbReference type="AlphaFoldDB" id="A0A016UWB5"/>
<evidence type="ECO:0000256" key="1">
    <source>
        <dbReference type="ARBA" id="ARBA00008828"/>
    </source>
</evidence>
<dbReference type="Proteomes" id="UP000024635">
    <property type="component" value="Unassembled WGS sequence"/>
</dbReference>
<dbReference type="EMBL" id="JARK01001359">
    <property type="protein sequence ID" value="EYC19719.1"/>
    <property type="molecule type" value="Genomic_DNA"/>
</dbReference>
<keyword evidence="3" id="KW-0812">Transmembrane</keyword>
<accession>A0A016UWB5</accession>
<dbReference type="PANTHER" id="PTHR12354:SF1">
    <property type="entry name" value="INTERFERON-RELATED DEVELOPMENTAL REGULATOR 1"/>
    <property type="match status" value="1"/>
</dbReference>
<dbReference type="Pfam" id="PF04836">
    <property type="entry name" value="IFRD_C"/>
    <property type="match status" value="1"/>
</dbReference>
<dbReference type="InterPro" id="IPR016024">
    <property type="entry name" value="ARM-type_fold"/>
</dbReference>
<feature type="region of interest" description="Disordered" evidence="2">
    <location>
        <begin position="65"/>
        <end position="93"/>
    </location>
</feature>
<evidence type="ECO:0000256" key="3">
    <source>
        <dbReference type="SAM" id="Phobius"/>
    </source>
</evidence>
<proteinExistence type="inferred from homology"/>
<evidence type="ECO:0000313" key="6">
    <source>
        <dbReference type="EMBL" id="EYC19719.1"/>
    </source>
</evidence>
<evidence type="ECO:0008006" key="8">
    <source>
        <dbReference type="Google" id="ProtNLM"/>
    </source>
</evidence>
<gene>
    <name evidence="6" type="primary">Acey_s0023.g678</name>
    <name evidence="6" type="synonym">Acey-F58B3.6</name>
    <name evidence="6" type="ORF">Y032_0023g678</name>
</gene>
<protein>
    <recommendedName>
        <fullName evidence="8">Interferon-related developmental regulator N-terminal domain-containing protein</fullName>
    </recommendedName>
</protein>
<feature type="domain" description="Interferon-related developmental regulator N-terminal" evidence="5">
    <location>
        <begin position="105"/>
        <end position="372"/>
    </location>
</feature>
<dbReference type="Pfam" id="PF05004">
    <property type="entry name" value="IFRD"/>
    <property type="match status" value="1"/>
</dbReference>
<evidence type="ECO:0000259" key="5">
    <source>
        <dbReference type="Pfam" id="PF05004"/>
    </source>
</evidence>
<evidence type="ECO:0000256" key="2">
    <source>
        <dbReference type="SAM" id="MobiDB-lite"/>
    </source>
</evidence>
<feature type="domain" description="Interferon-related developmental regulator C-terminal" evidence="4">
    <location>
        <begin position="418"/>
        <end position="467"/>
    </location>
</feature>
<comment type="similarity">
    <text evidence="1">Belongs to the IFRD family.</text>
</comment>
<dbReference type="SUPFAM" id="SSF48371">
    <property type="entry name" value="ARM repeat"/>
    <property type="match status" value="1"/>
</dbReference>
<dbReference type="PANTHER" id="PTHR12354">
    <property type="entry name" value="INTERFERON-RELATED DEVELOPMENTAL REGULATOR"/>
    <property type="match status" value="1"/>
</dbReference>
<evidence type="ECO:0000259" key="4">
    <source>
        <dbReference type="Pfam" id="PF04836"/>
    </source>
</evidence>
<organism evidence="6 7">
    <name type="scientific">Ancylostoma ceylanicum</name>
    <dbReference type="NCBI Taxonomy" id="53326"/>
    <lineage>
        <taxon>Eukaryota</taxon>
        <taxon>Metazoa</taxon>
        <taxon>Ecdysozoa</taxon>
        <taxon>Nematoda</taxon>
        <taxon>Chromadorea</taxon>
        <taxon>Rhabditida</taxon>
        <taxon>Rhabditina</taxon>
        <taxon>Rhabditomorpha</taxon>
        <taxon>Strongyloidea</taxon>
        <taxon>Ancylostomatidae</taxon>
        <taxon>Ancylostomatinae</taxon>
        <taxon>Ancylostoma</taxon>
    </lineage>
</organism>